<proteinExistence type="predicted"/>
<comment type="caution">
    <text evidence="1">The sequence shown here is derived from an EMBL/GenBank/DDBJ whole genome shotgun (WGS) entry which is preliminary data.</text>
</comment>
<dbReference type="Gene3D" id="1.20.1260.10">
    <property type="match status" value="2"/>
</dbReference>
<dbReference type="AlphaFoldDB" id="A0A5D4KC18"/>
<gene>
    <name evidence="1" type="ORF">FZC79_12275</name>
</gene>
<name>A0A5D4KC18_9BACI</name>
<accession>A0A5D4KC18</accession>
<dbReference type="RefSeq" id="WP_148947107.1">
    <property type="nucleotide sequence ID" value="NZ_JBNIKK010000002.1"/>
</dbReference>
<organism evidence="1 2">
    <name type="scientific">Rossellomorea vietnamensis</name>
    <dbReference type="NCBI Taxonomy" id="218284"/>
    <lineage>
        <taxon>Bacteria</taxon>
        <taxon>Bacillati</taxon>
        <taxon>Bacillota</taxon>
        <taxon>Bacilli</taxon>
        <taxon>Bacillales</taxon>
        <taxon>Bacillaceae</taxon>
        <taxon>Rossellomorea</taxon>
    </lineage>
</organism>
<dbReference type="Pfam" id="PF11553">
    <property type="entry name" value="DUF3231"/>
    <property type="match status" value="2"/>
</dbReference>
<evidence type="ECO:0000313" key="1">
    <source>
        <dbReference type="EMBL" id="TYR74881.1"/>
    </source>
</evidence>
<reference evidence="1 2" key="1">
    <citation type="submission" date="2019-08" db="EMBL/GenBank/DDBJ databases">
        <title>Bacillus genomes from the desert of Cuatro Cienegas, Coahuila.</title>
        <authorList>
            <person name="Olmedo-Alvarez G."/>
        </authorList>
    </citation>
    <scope>NUCLEOTIDE SEQUENCE [LARGE SCALE GENOMIC DNA]</scope>
    <source>
        <strain evidence="1 2">CH40_1T</strain>
    </source>
</reference>
<dbReference type="InterPro" id="IPR012347">
    <property type="entry name" value="Ferritin-like"/>
</dbReference>
<dbReference type="Proteomes" id="UP000323317">
    <property type="component" value="Unassembled WGS sequence"/>
</dbReference>
<sequence>MENKHNTDLTSAEIAMLWNTYMADTMAYCILHHFLKTTDDKGIDPVIKFASDIAKEHIEVIRELFIKEELPIPNGFAKNDVNSEAPKLFSDVTYLRYIHHVGRSGLNAYSLAKGVLARRDVRDLYSKWLQQSNELFDRACEIMLEKGVFIRSPYIAYPERIEYVTDVDFMGGIFGEKRPLLAMEVAHLGTNIEVSNVAKTLLMGFGQVAHSRKVSDYFKKGYDASKKHNEKFIACLKSDDCSYPSTWDSTITSSTESPFSDKLMMFQISALNSIGMGDYGMALASSMRKDIALLYERLIVNLGKYADEGAKLMIRQGWFEKPPQTLDREKLRKQSKK</sequence>
<dbReference type="InterPro" id="IPR021617">
    <property type="entry name" value="DUF3231"/>
</dbReference>
<dbReference type="EMBL" id="VTEH01000009">
    <property type="protein sequence ID" value="TYR74881.1"/>
    <property type="molecule type" value="Genomic_DNA"/>
</dbReference>
<evidence type="ECO:0000313" key="2">
    <source>
        <dbReference type="Proteomes" id="UP000323317"/>
    </source>
</evidence>
<protein>
    <submittedName>
        <fullName evidence="1">DUF3231 family protein</fullName>
    </submittedName>
</protein>